<comment type="similarity">
    <text evidence="1 5">Belongs to the peptidase S41A family.</text>
</comment>
<evidence type="ECO:0000313" key="8">
    <source>
        <dbReference type="EMBL" id="KKT82437.1"/>
    </source>
</evidence>
<dbReference type="Pfam" id="PF03572">
    <property type="entry name" value="Peptidase_S41"/>
    <property type="match status" value="1"/>
</dbReference>
<evidence type="ECO:0000256" key="6">
    <source>
        <dbReference type="SAM" id="Phobius"/>
    </source>
</evidence>
<dbReference type="PANTHER" id="PTHR32060">
    <property type="entry name" value="TAIL-SPECIFIC PROTEASE"/>
    <property type="match status" value="1"/>
</dbReference>
<name>A0A0G1MNQ1_9BACT</name>
<evidence type="ECO:0000256" key="2">
    <source>
        <dbReference type="ARBA" id="ARBA00022670"/>
    </source>
</evidence>
<dbReference type="PANTHER" id="PTHR32060:SF30">
    <property type="entry name" value="CARBOXY-TERMINAL PROCESSING PROTEASE CTPA"/>
    <property type="match status" value="1"/>
</dbReference>
<evidence type="ECO:0000256" key="4">
    <source>
        <dbReference type="ARBA" id="ARBA00022825"/>
    </source>
</evidence>
<keyword evidence="3 5" id="KW-0378">Hydrolase</keyword>
<dbReference type="GO" id="GO:0007165">
    <property type="term" value="P:signal transduction"/>
    <property type="evidence" value="ECO:0007669"/>
    <property type="project" value="TreeGrafter"/>
</dbReference>
<organism evidence="8 9">
    <name type="scientific">Candidatus Yanofskybacteria bacterium GW2011_GWA2_44_9</name>
    <dbReference type="NCBI Taxonomy" id="1619025"/>
    <lineage>
        <taxon>Bacteria</taxon>
        <taxon>Candidatus Yanofskyibacteriota</taxon>
    </lineage>
</organism>
<dbReference type="CDD" id="cd06782">
    <property type="entry name" value="cpPDZ_CPP-like"/>
    <property type="match status" value="1"/>
</dbReference>
<dbReference type="GO" id="GO:0030288">
    <property type="term" value="C:outer membrane-bounded periplasmic space"/>
    <property type="evidence" value="ECO:0007669"/>
    <property type="project" value="TreeGrafter"/>
</dbReference>
<evidence type="ECO:0000256" key="3">
    <source>
        <dbReference type="ARBA" id="ARBA00022801"/>
    </source>
</evidence>
<keyword evidence="6" id="KW-0472">Membrane</keyword>
<dbReference type="AlphaFoldDB" id="A0A0G1MNQ1"/>
<dbReference type="Pfam" id="PF17820">
    <property type="entry name" value="PDZ_6"/>
    <property type="match status" value="1"/>
</dbReference>
<dbReference type="InterPro" id="IPR055210">
    <property type="entry name" value="CtpA/B_N"/>
</dbReference>
<dbReference type="EMBL" id="LCJR01000006">
    <property type="protein sequence ID" value="KKT82437.1"/>
    <property type="molecule type" value="Genomic_DNA"/>
</dbReference>
<keyword evidence="6" id="KW-0812">Transmembrane</keyword>
<dbReference type="InterPro" id="IPR041489">
    <property type="entry name" value="PDZ_6"/>
</dbReference>
<evidence type="ECO:0000256" key="5">
    <source>
        <dbReference type="RuleBase" id="RU004404"/>
    </source>
</evidence>
<protein>
    <submittedName>
        <fullName evidence="8">Carboxyl-terminal protease</fullName>
    </submittedName>
</protein>
<dbReference type="CDD" id="cd07560">
    <property type="entry name" value="Peptidase_S41_CPP"/>
    <property type="match status" value="1"/>
</dbReference>
<dbReference type="SMART" id="SM00228">
    <property type="entry name" value="PDZ"/>
    <property type="match status" value="1"/>
</dbReference>
<keyword evidence="2 5" id="KW-0645">Protease</keyword>
<sequence length="409" mass="44950">MDATHRKTLIVSIVISLVAGFGGGFWLFQFQYFRSLPIVKTIVNQERNRPQDVDFGLFWEVWEALNDKYVDKDKLDAQDMVYGAIEGMVNTAKDPYTVFFEPVTSSKFKEEISGEFGGVGIEIGIRNEVLTVIAPLEDTPAHRAGIKAGDKILKIDSQSTEGMAIDEAVNLIRGRKGTKVVLTVISNGDKTTKDHELTRDTIKVPTIKWKLIDGHIAYIQIFSFNQNVDLLFKEAAEEILKSKADRLIVDLRNNPGGLLDAAINLAGWFLDKGAIVTSEVFGNGTQNDFRADGKGLLKIYPTVVLINGGSASASEILAGALHDNRGIKLVGEKSFGKGSVQELENFDNGSSLKVTIAKWLTPSGISISEKGIEADIEVKITEEDRAKEDFRIGDPGHDPQLDKALDLLR</sequence>
<comment type="caution">
    <text evidence="8">The sequence shown here is derived from an EMBL/GenBank/DDBJ whole genome shotgun (WGS) entry which is preliminary data.</text>
</comment>
<dbReference type="SUPFAM" id="SSF52096">
    <property type="entry name" value="ClpP/crotonase"/>
    <property type="match status" value="1"/>
</dbReference>
<feature type="transmembrane region" description="Helical" evidence="6">
    <location>
        <begin position="9"/>
        <end position="28"/>
    </location>
</feature>
<dbReference type="InterPro" id="IPR029045">
    <property type="entry name" value="ClpP/crotonase-like_dom_sf"/>
</dbReference>
<dbReference type="SMART" id="SM00245">
    <property type="entry name" value="TSPc"/>
    <property type="match status" value="1"/>
</dbReference>
<evidence type="ECO:0000313" key="9">
    <source>
        <dbReference type="Proteomes" id="UP000034032"/>
    </source>
</evidence>
<dbReference type="NCBIfam" id="TIGR00225">
    <property type="entry name" value="prc"/>
    <property type="match status" value="1"/>
</dbReference>
<dbReference type="GO" id="GO:0004175">
    <property type="term" value="F:endopeptidase activity"/>
    <property type="evidence" value="ECO:0007669"/>
    <property type="project" value="TreeGrafter"/>
</dbReference>
<dbReference type="Proteomes" id="UP000034032">
    <property type="component" value="Unassembled WGS sequence"/>
</dbReference>
<keyword evidence="4 5" id="KW-0720">Serine protease</keyword>
<dbReference type="InterPro" id="IPR004447">
    <property type="entry name" value="Peptidase_S41A"/>
</dbReference>
<dbReference type="InterPro" id="IPR036034">
    <property type="entry name" value="PDZ_sf"/>
</dbReference>
<dbReference type="Pfam" id="PF22694">
    <property type="entry name" value="CtpB_N-like"/>
    <property type="match status" value="1"/>
</dbReference>
<evidence type="ECO:0000256" key="1">
    <source>
        <dbReference type="ARBA" id="ARBA00009179"/>
    </source>
</evidence>
<reference evidence="8 9" key="1">
    <citation type="journal article" date="2015" name="Nature">
        <title>rRNA introns, odd ribosomes, and small enigmatic genomes across a large radiation of phyla.</title>
        <authorList>
            <person name="Brown C.T."/>
            <person name="Hug L.A."/>
            <person name="Thomas B.C."/>
            <person name="Sharon I."/>
            <person name="Castelle C.J."/>
            <person name="Singh A."/>
            <person name="Wilkins M.J."/>
            <person name="Williams K.H."/>
            <person name="Banfield J.F."/>
        </authorList>
    </citation>
    <scope>NUCLEOTIDE SEQUENCE [LARGE SCALE GENOMIC DNA]</scope>
</reference>
<feature type="domain" description="PDZ" evidence="7">
    <location>
        <begin position="105"/>
        <end position="173"/>
    </location>
</feature>
<accession>A0A0G1MNQ1</accession>
<proteinExistence type="inferred from homology"/>
<dbReference type="InterPro" id="IPR005151">
    <property type="entry name" value="Tail-specific_protease"/>
</dbReference>
<dbReference type="Gene3D" id="2.30.42.10">
    <property type="match status" value="1"/>
</dbReference>
<dbReference type="GO" id="GO:0006508">
    <property type="term" value="P:proteolysis"/>
    <property type="evidence" value="ECO:0007669"/>
    <property type="project" value="UniProtKB-KW"/>
</dbReference>
<dbReference type="InterPro" id="IPR001478">
    <property type="entry name" value="PDZ"/>
</dbReference>
<dbReference type="Gene3D" id="3.30.750.44">
    <property type="match status" value="1"/>
</dbReference>
<dbReference type="GO" id="GO:0008236">
    <property type="term" value="F:serine-type peptidase activity"/>
    <property type="evidence" value="ECO:0007669"/>
    <property type="project" value="UniProtKB-KW"/>
</dbReference>
<dbReference type="PROSITE" id="PS50106">
    <property type="entry name" value="PDZ"/>
    <property type="match status" value="1"/>
</dbReference>
<keyword evidence="6" id="KW-1133">Transmembrane helix</keyword>
<dbReference type="FunFam" id="2.30.42.10:FF:000063">
    <property type="entry name" value="Peptidase, S41 family"/>
    <property type="match status" value="1"/>
</dbReference>
<evidence type="ECO:0000259" key="7">
    <source>
        <dbReference type="PROSITE" id="PS50106"/>
    </source>
</evidence>
<gene>
    <name evidence="8" type="ORF">UW79_C0006G0015</name>
</gene>
<dbReference type="Gene3D" id="3.90.226.10">
    <property type="entry name" value="2-enoyl-CoA Hydratase, Chain A, domain 1"/>
    <property type="match status" value="1"/>
</dbReference>
<dbReference type="SUPFAM" id="SSF50156">
    <property type="entry name" value="PDZ domain-like"/>
    <property type="match status" value="1"/>
</dbReference>